<name>Q8XKV4_CLOPE</name>
<protein>
    <submittedName>
        <fullName evidence="1">Uncharacterized protein</fullName>
    </submittedName>
</protein>
<proteinExistence type="predicted"/>
<organism evidence="1 2">
    <name type="scientific">Clostridium perfringens (strain 13 / Type A)</name>
    <dbReference type="NCBI Taxonomy" id="195102"/>
    <lineage>
        <taxon>Bacteria</taxon>
        <taxon>Bacillati</taxon>
        <taxon>Bacillota</taxon>
        <taxon>Clostridia</taxon>
        <taxon>Eubacteriales</taxon>
        <taxon>Clostridiaceae</taxon>
        <taxon>Clostridium</taxon>
    </lineage>
</organism>
<evidence type="ECO:0000313" key="1">
    <source>
        <dbReference type="EMBL" id="BAB80994.1"/>
    </source>
</evidence>
<dbReference type="EMBL" id="BA000016">
    <property type="protein sequence ID" value="BAB80994.1"/>
    <property type="molecule type" value="Genomic_DNA"/>
</dbReference>
<dbReference type="RefSeq" id="WP_011010366.1">
    <property type="nucleotide sequence ID" value="NC_003366.1"/>
</dbReference>
<accession>Q8XKV4</accession>
<dbReference type="Proteomes" id="UP000000818">
    <property type="component" value="Chromosome"/>
</dbReference>
<sequence>MEIHVIENAVNSLEVGLDFYNKFLNNLDKIDISVSHFGNLKFAVVAVQNSVELLSKAILLDVNELIVFNLNIEEDSVVCNMLREQFYNKCRKAHIAYNAVFSKNNYKTIDYSKCILLIMKIFTDKISAKNYNTLKLLGEYRNTLTHLGYASTFEWYKILINLNDTLNLILEFYIGNINKSDRYFSNKITDSIRYTLEKSNKELLDLWMASKEILLENINEKLDSYFDNSISVEDVKQDNEYGFYESITFKYNEESNLKWIFKYSYLNEAIIIIDENNKIVSFISLDDENLKYKKDADNIPIELEKFDLYVPIKLLEYEENKLYDIKSRSSTLKIKCEDNSNARTLINMYLKNCK</sequence>
<dbReference type="KEGG" id="cpe:CPE1288"/>
<dbReference type="HOGENOM" id="CLU_782342_0_0_9"/>
<dbReference type="AlphaFoldDB" id="Q8XKV4"/>
<gene>
    <name evidence="1" type="ordered locus">CPE1288</name>
</gene>
<evidence type="ECO:0000313" key="2">
    <source>
        <dbReference type="Proteomes" id="UP000000818"/>
    </source>
</evidence>
<reference evidence="1 2" key="1">
    <citation type="journal article" date="2002" name="Proc. Natl. Acad. Sci. U.S.A.">
        <title>Complete genome sequence of Clostridium perfringens, an anaerobic flesh-eater.</title>
        <authorList>
            <person name="Shimizu T."/>
            <person name="Ohtani K."/>
            <person name="Hirakawa H."/>
            <person name="Ohshima K."/>
            <person name="Yamashita A."/>
            <person name="Shiba T."/>
            <person name="Ogasawara N."/>
            <person name="Hattori M."/>
            <person name="Kuhara S."/>
            <person name="Hayashi H."/>
        </authorList>
    </citation>
    <scope>NUCLEOTIDE SEQUENCE [LARGE SCALE GENOMIC DNA]</scope>
    <source>
        <strain evidence="2">13 / Type A</strain>
    </source>
</reference>